<organism evidence="3 4">
    <name type="scientific">Kitasatospora gansuensis</name>
    <dbReference type="NCBI Taxonomy" id="258050"/>
    <lineage>
        <taxon>Bacteria</taxon>
        <taxon>Bacillati</taxon>
        <taxon>Actinomycetota</taxon>
        <taxon>Actinomycetes</taxon>
        <taxon>Kitasatosporales</taxon>
        <taxon>Streptomycetaceae</taxon>
        <taxon>Kitasatospora</taxon>
    </lineage>
</organism>
<keyword evidence="2" id="KW-1133">Transmembrane helix</keyword>
<dbReference type="AlphaFoldDB" id="A0A7W7S789"/>
<feature type="compositionally biased region" description="Basic and acidic residues" evidence="1">
    <location>
        <begin position="8"/>
        <end position="20"/>
    </location>
</feature>
<keyword evidence="2" id="KW-0812">Transmembrane</keyword>
<evidence type="ECO:0000256" key="1">
    <source>
        <dbReference type="SAM" id="MobiDB-lite"/>
    </source>
</evidence>
<proteinExistence type="predicted"/>
<name>A0A7W7S789_9ACTN</name>
<dbReference type="EMBL" id="JACHJR010000001">
    <property type="protein sequence ID" value="MBB4944827.1"/>
    <property type="molecule type" value="Genomic_DNA"/>
</dbReference>
<keyword evidence="4" id="KW-1185">Reference proteome</keyword>
<comment type="caution">
    <text evidence="3">The sequence shown here is derived from an EMBL/GenBank/DDBJ whole genome shotgun (WGS) entry which is preliminary data.</text>
</comment>
<accession>A0A7W7S789</accession>
<feature type="region of interest" description="Disordered" evidence="1">
    <location>
        <begin position="111"/>
        <end position="139"/>
    </location>
</feature>
<dbReference type="Proteomes" id="UP000573327">
    <property type="component" value="Unassembled WGS sequence"/>
</dbReference>
<evidence type="ECO:0000313" key="4">
    <source>
        <dbReference type="Proteomes" id="UP000573327"/>
    </source>
</evidence>
<evidence type="ECO:0000313" key="3">
    <source>
        <dbReference type="EMBL" id="MBB4944827.1"/>
    </source>
</evidence>
<feature type="region of interest" description="Disordered" evidence="1">
    <location>
        <begin position="1"/>
        <end position="53"/>
    </location>
</feature>
<feature type="compositionally biased region" description="Low complexity" evidence="1">
    <location>
        <begin position="113"/>
        <end position="139"/>
    </location>
</feature>
<feature type="transmembrane region" description="Helical" evidence="2">
    <location>
        <begin position="174"/>
        <end position="192"/>
    </location>
</feature>
<dbReference type="RefSeq" id="WP_184911040.1">
    <property type="nucleotide sequence ID" value="NZ_JACHJR010000001.1"/>
</dbReference>
<evidence type="ECO:0000256" key="2">
    <source>
        <dbReference type="SAM" id="Phobius"/>
    </source>
</evidence>
<sequence>MTTPPASEPDRTVRLGKEDVDSAPVVALGPVRRSQPTAPEQTVRLGDPAPGPNATVQLRIEAESAALNEELTVRLSQDESAGTVRLGPPPAGSTVQLRLPAEATGFESATFLDPDAWPAPAGADRTLAEAPPTAPQPLQQPDGLRRFGPGVPPQAAAVWHGTAEPPRKRRWRRWLLLPLLLALLAALGYWAWQQYGRPMVVDSVAVSTEPAPLGCEGTQVIRATLATDGGGGDLRYRWRRSDGTDSGELTQHIARGHRSTELVLRWSFHGQGSMDATATLELLAPEAHTAGVSFTYACA</sequence>
<keyword evidence="2" id="KW-0472">Membrane</keyword>
<gene>
    <name evidence="3" type="ORF">F4556_000362</name>
</gene>
<protein>
    <submittedName>
        <fullName evidence="3">Uncharacterized protein</fullName>
    </submittedName>
</protein>
<reference evidence="3 4" key="1">
    <citation type="submission" date="2020-08" db="EMBL/GenBank/DDBJ databases">
        <title>Sequencing the genomes of 1000 actinobacteria strains.</title>
        <authorList>
            <person name="Klenk H.-P."/>
        </authorList>
    </citation>
    <scope>NUCLEOTIDE SEQUENCE [LARGE SCALE GENOMIC DNA]</scope>
    <source>
        <strain evidence="3 4">DSM 44786</strain>
    </source>
</reference>